<gene>
    <name evidence="1" type="ORF">PanWU01x14_129830</name>
</gene>
<reference evidence="2" key="1">
    <citation type="submission" date="2016-06" db="EMBL/GenBank/DDBJ databases">
        <title>Parallel loss of symbiosis genes in relatives of nitrogen-fixing non-legume Parasponia.</title>
        <authorList>
            <person name="Van Velzen R."/>
            <person name="Holmer R."/>
            <person name="Bu F."/>
            <person name="Rutten L."/>
            <person name="Van Zeijl A."/>
            <person name="Liu W."/>
            <person name="Santuari L."/>
            <person name="Cao Q."/>
            <person name="Sharma T."/>
            <person name="Shen D."/>
            <person name="Roswanjaya Y."/>
            <person name="Wardhani T."/>
            <person name="Kalhor M.S."/>
            <person name="Jansen J."/>
            <person name="Van den Hoogen J."/>
            <person name="Gungor B."/>
            <person name="Hartog M."/>
            <person name="Hontelez J."/>
            <person name="Verver J."/>
            <person name="Yang W.-C."/>
            <person name="Schijlen E."/>
            <person name="Repin R."/>
            <person name="Schilthuizen M."/>
            <person name="Schranz E."/>
            <person name="Heidstra R."/>
            <person name="Miyata K."/>
            <person name="Fedorova E."/>
            <person name="Kohlen W."/>
            <person name="Bisseling T."/>
            <person name="Smit S."/>
            <person name="Geurts R."/>
        </authorList>
    </citation>
    <scope>NUCLEOTIDE SEQUENCE [LARGE SCALE GENOMIC DNA]</scope>
    <source>
        <strain evidence="2">cv. WU1-14</strain>
    </source>
</reference>
<sequence length="155" mass="17964">MHLIPSKDAHVWNIYDVMDNKFLESELLMPYDKRFCGSSKGWLVAVNKDWTVTLYKTYSIVKDRNNEDTCIQLPCLFPVEMESNDNPEPEDIHDIEVFSSELEDSDQEHVEKAIDPENVYDYQFYKALITADPLANPDECMVVVIFGDCNELAFI</sequence>
<proteinExistence type="predicted"/>
<evidence type="ECO:0000313" key="1">
    <source>
        <dbReference type="EMBL" id="PON63651.1"/>
    </source>
</evidence>
<evidence type="ECO:0000313" key="2">
    <source>
        <dbReference type="Proteomes" id="UP000237105"/>
    </source>
</evidence>
<name>A0A2P5CRJ3_PARAD</name>
<organism evidence="1 2">
    <name type="scientific">Parasponia andersonii</name>
    <name type="common">Sponia andersonii</name>
    <dbReference type="NCBI Taxonomy" id="3476"/>
    <lineage>
        <taxon>Eukaryota</taxon>
        <taxon>Viridiplantae</taxon>
        <taxon>Streptophyta</taxon>
        <taxon>Embryophyta</taxon>
        <taxon>Tracheophyta</taxon>
        <taxon>Spermatophyta</taxon>
        <taxon>Magnoliopsida</taxon>
        <taxon>eudicotyledons</taxon>
        <taxon>Gunneridae</taxon>
        <taxon>Pentapetalae</taxon>
        <taxon>rosids</taxon>
        <taxon>fabids</taxon>
        <taxon>Rosales</taxon>
        <taxon>Cannabaceae</taxon>
        <taxon>Parasponia</taxon>
    </lineage>
</organism>
<dbReference type="EMBL" id="JXTB01000102">
    <property type="protein sequence ID" value="PON63651.1"/>
    <property type="molecule type" value="Genomic_DNA"/>
</dbReference>
<protein>
    <submittedName>
        <fullName evidence="1">Uncharacterized protein</fullName>
    </submittedName>
</protein>
<dbReference type="OrthoDB" id="1137549at2759"/>
<dbReference type="Proteomes" id="UP000237105">
    <property type="component" value="Unassembled WGS sequence"/>
</dbReference>
<comment type="caution">
    <text evidence="1">The sequence shown here is derived from an EMBL/GenBank/DDBJ whole genome shotgun (WGS) entry which is preliminary data.</text>
</comment>
<keyword evidence="2" id="KW-1185">Reference proteome</keyword>
<accession>A0A2P5CRJ3</accession>
<dbReference type="AlphaFoldDB" id="A0A2P5CRJ3"/>